<dbReference type="Gene3D" id="3.60.110.10">
    <property type="entry name" value="Carbon-nitrogen hydrolase"/>
    <property type="match status" value="1"/>
</dbReference>
<dbReference type="InterPro" id="IPR051083">
    <property type="entry name" value="GrpII_Intron_Splice-Mob/Def"/>
</dbReference>
<keyword evidence="3" id="KW-1185">Reference proteome</keyword>
<organism evidence="2 3">
    <name type="scientific">Vogesella fluminis</name>
    <dbReference type="NCBI Taxonomy" id="1069161"/>
    <lineage>
        <taxon>Bacteria</taxon>
        <taxon>Pseudomonadati</taxon>
        <taxon>Pseudomonadota</taxon>
        <taxon>Betaproteobacteria</taxon>
        <taxon>Neisseriales</taxon>
        <taxon>Chromobacteriaceae</taxon>
        <taxon>Vogesella</taxon>
    </lineage>
</organism>
<evidence type="ECO:0000256" key="1">
    <source>
        <dbReference type="ARBA" id="ARBA00034120"/>
    </source>
</evidence>
<gene>
    <name evidence="2" type="ORF">GCM10011419_01770</name>
</gene>
<comment type="similarity">
    <text evidence="1">Belongs to the bacterial reverse transcriptase family.</text>
</comment>
<dbReference type="SUPFAM" id="SSF56317">
    <property type="entry name" value="Carbon-nitrogen hydrolase"/>
    <property type="match status" value="1"/>
</dbReference>
<evidence type="ECO:0000313" key="2">
    <source>
        <dbReference type="EMBL" id="GHD70885.1"/>
    </source>
</evidence>
<dbReference type="EMBL" id="BMYP01000002">
    <property type="protein sequence ID" value="GHD70885.1"/>
    <property type="molecule type" value="Genomic_DNA"/>
</dbReference>
<evidence type="ECO:0000313" key="3">
    <source>
        <dbReference type="Proteomes" id="UP000662678"/>
    </source>
</evidence>
<protein>
    <recommendedName>
        <fullName evidence="4">Reverse transcriptase domain-containing protein</fullName>
    </recommendedName>
</protein>
<dbReference type="PANTHER" id="PTHR34047:SF8">
    <property type="entry name" value="PROTEIN YKFC"/>
    <property type="match status" value="1"/>
</dbReference>
<sequence length="1266" mass="141483">MSIVRDKYRFLAPRVSLLSDVVVLAQAWKKAHTYIRRHNWYADTLELDCSAVDLDQRLRQWSEELKDGGFRPSPALLVPAPKNGSWGFGEAFTGGWGAVLGDEGARPVLRPLAHLGIREQTVLTAAMLCLADCIETAQGNTSLPAEEALAGGVFSYGNRLYCRWSGDNSRAHFSWGNATSYSRYFQDYQQFVERPNVLARKVENENPDVDVFIVKLDLSAFYDNVDVKTLVSKLRTTYSAFKRRYAEVPAADPQFWPLLRKILTFAWREEDCELRGLFRDKVLPRGLPQGLLASGFLANAYMLAFDKALGAVAQAGGSVGEHEPVTVHDYCRYVDDLRLVVSVRDWPNPEALIREAIPQWVQEQLDATTGAGRLRINQDKTEVEPYRAVGGDAGTAARMKLLQHQLSGPFDVATLQQVEAGLNGLLALAELGAATASSGSDLSSIPLLASVARPKLEVRDDTLTRFSAYRLTRSLRMRRSMTNLTEELPEGGTAKEALLHDFEVTARRLVAAWSVNPSLVQVLRYALDLFPSPDLLKPVLEALKTKLREEETPDDEKRVAYYVLAELFKAGAMETGRQASRDVAFAVGDQEAYRNELVVLATEVLEAWPCVPWYVQQQASLLLSSSRTPLDALPTTPELSYHRALNDYMKGESRCRELPACDEVAVSLVGMQLDSDEKHYVGWFRDFSKGRPKKDVSEVVRLIGHTNHDLLAAVVGRGKKFRPPEYLRVYLDCRLRSPASQLETNVLIPFLKVISHPQAVFSEENALLHLAQCFTTDLPKRVLKHPHGLTPASLSLSCTDWNKLKDPTAKVLEVSWRADVETDPTYETPTWCGKGWGWMYAFGRLLRAAATGQPDFTARNWLLTEDGTGWYRGIRSTWQSRRTGMVHTSTALVGTTSAITPWMSALLLELLQWPGIANGNGESLLADIDSVEEFSELIAERLREQSEIYGYGSDMPMYRYPVQWPLRESRSLRVVQVQGLMPACSDFVDGLEGLDALGYRERHRNHTAALLHLAHRHIKVRDEVLGRQEKPEVDLVIFPEFAIHVDDQDLMRAFSDATGAMLFYGLVGATAPGVSGPVNAARWLVPQRRGGRRSWVEVDQGKWHLTADEENILGISPWRPYQVVIELQNGSERPYRIAGAICYDATDLALAADLRDEAHMFVIAAMNKDVKTFDSMVSALRYHMYQHVLVVNCGEYGGSTAQAPYDAEHKRLISHAHGGNQLSIAIFDIELDDFGPLLRAAAPPVAVMKEVRERIGKTRPAGLNRR</sequence>
<accession>A0ABQ3H8U4</accession>
<dbReference type="Proteomes" id="UP000662678">
    <property type="component" value="Unassembled WGS sequence"/>
</dbReference>
<evidence type="ECO:0008006" key="4">
    <source>
        <dbReference type="Google" id="ProtNLM"/>
    </source>
</evidence>
<comment type="caution">
    <text evidence="2">The sequence shown here is derived from an EMBL/GenBank/DDBJ whole genome shotgun (WGS) entry which is preliminary data.</text>
</comment>
<reference evidence="3" key="1">
    <citation type="journal article" date="2019" name="Int. J. Syst. Evol. Microbiol.">
        <title>The Global Catalogue of Microorganisms (GCM) 10K type strain sequencing project: providing services to taxonomists for standard genome sequencing and annotation.</title>
        <authorList>
            <consortium name="The Broad Institute Genomics Platform"/>
            <consortium name="The Broad Institute Genome Sequencing Center for Infectious Disease"/>
            <person name="Wu L."/>
            <person name="Ma J."/>
        </authorList>
    </citation>
    <scope>NUCLEOTIDE SEQUENCE [LARGE SCALE GENOMIC DNA]</scope>
    <source>
        <strain evidence="3">KCTC 23713</strain>
    </source>
</reference>
<dbReference type="PANTHER" id="PTHR34047">
    <property type="entry name" value="NUCLEAR INTRON MATURASE 1, MITOCHONDRIAL-RELATED"/>
    <property type="match status" value="1"/>
</dbReference>
<name>A0ABQ3H8U4_9NEIS</name>
<dbReference type="InterPro" id="IPR036526">
    <property type="entry name" value="C-N_Hydrolase_sf"/>
</dbReference>
<dbReference type="RefSeq" id="WP_189351761.1">
    <property type="nucleotide sequence ID" value="NZ_BMYP01000002.1"/>
</dbReference>
<dbReference type="CDD" id="cd01646">
    <property type="entry name" value="RT_Bac_retron_I"/>
    <property type="match status" value="1"/>
</dbReference>
<proteinExistence type="inferred from homology"/>